<dbReference type="RefSeq" id="WP_244674172.1">
    <property type="nucleotide sequence ID" value="NZ_CP095046.1"/>
</dbReference>
<dbReference type="InterPro" id="IPR054187">
    <property type="entry name" value="DUF6892"/>
</dbReference>
<gene>
    <name evidence="2" type="ORF">MUN79_18935</name>
</gene>
<dbReference type="EMBL" id="CP095046">
    <property type="protein sequence ID" value="UOQ70754.1"/>
    <property type="molecule type" value="Genomic_DNA"/>
</dbReference>
<protein>
    <recommendedName>
        <fullName evidence="1">DUF6892 domain-containing protein</fullName>
    </recommendedName>
</protein>
<keyword evidence="3" id="KW-1185">Reference proteome</keyword>
<dbReference type="Pfam" id="PF21832">
    <property type="entry name" value="DUF6892"/>
    <property type="match status" value="1"/>
</dbReference>
<proteinExistence type="predicted"/>
<dbReference type="Proteomes" id="UP000831796">
    <property type="component" value="Chromosome"/>
</dbReference>
<evidence type="ECO:0000313" key="2">
    <source>
        <dbReference type="EMBL" id="UOQ70754.1"/>
    </source>
</evidence>
<accession>A0A8T9PZX8</accession>
<dbReference type="AlphaFoldDB" id="A0A8T9PZX8"/>
<dbReference type="KEGG" id="hcu:MUN79_18935"/>
<evidence type="ECO:0000313" key="3">
    <source>
        <dbReference type="Proteomes" id="UP000831796"/>
    </source>
</evidence>
<sequence length="142" mass="16668">MDKPTQFQDFNFKLAVIQVLMYEQELLQPAFSLRAFAKTYQGRRIDIEKDGYDIIPEVRDYFLALEIPAALLTQVEEIYQDGGDDIYHHLYPFWDGEDETFTITSTADLALLPNLRKMTLFYDDREEMIAQFQAQGIETDYC</sequence>
<name>A0A8T9PZX8_9BACT</name>
<evidence type="ECO:0000259" key="1">
    <source>
        <dbReference type="Pfam" id="PF21832"/>
    </source>
</evidence>
<feature type="domain" description="DUF6892" evidence="1">
    <location>
        <begin position="5"/>
        <end position="138"/>
    </location>
</feature>
<organism evidence="2 3">
    <name type="scientific">Hymenobacter cellulosilyticus</name>
    <dbReference type="NCBI Taxonomy" id="2932248"/>
    <lineage>
        <taxon>Bacteria</taxon>
        <taxon>Pseudomonadati</taxon>
        <taxon>Bacteroidota</taxon>
        <taxon>Cytophagia</taxon>
        <taxon>Cytophagales</taxon>
        <taxon>Hymenobacteraceae</taxon>
        <taxon>Hymenobacter</taxon>
    </lineage>
</organism>
<reference evidence="2" key="1">
    <citation type="submission" date="2022-04" db="EMBL/GenBank/DDBJ databases">
        <title>Hymenobacter sp. isolated from the air.</title>
        <authorList>
            <person name="Won M."/>
            <person name="Lee C.-M."/>
            <person name="Woen H.-Y."/>
            <person name="Kwon S.-W."/>
        </authorList>
    </citation>
    <scope>NUCLEOTIDE SEQUENCE</scope>
    <source>
        <strain evidence="2">5116S-3</strain>
    </source>
</reference>